<accession>A0A5J4WT80</accession>
<organism evidence="2 3">
    <name type="scientific">Streblomastix strix</name>
    <dbReference type="NCBI Taxonomy" id="222440"/>
    <lineage>
        <taxon>Eukaryota</taxon>
        <taxon>Metamonada</taxon>
        <taxon>Preaxostyla</taxon>
        <taxon>Oxymonadida</taxon>
        <taxon>Streblomastigidae</taxon>
        <taxon>Streblomastix</taxon>
    </lineage>
</organism>
<gene>
    <name evidence="2" type="ORF">EZS28_006739</name>
</gene>
<comment type="caution">
    <text evidence="2">The sequence shown here is derived from an EMBL/GenBank/DDBJ whole genome shotgun (WGS) entry which is preliminary data.</text>
</comment>
<feature type="region of interest" description="Disordered" evidence="1">
    <location>
        <begin position="141"/>
        <end position="163"/>
    </location>
</feature>
<dbReference type="EMBL" id="SNRW01001113">
    <property type="protein sequence ID" value="KAA6397736.1"/>
    <property type="molecule type" value="Genomic_DNA"/>
</dbReference>
<evidence type="ECO:0000313" key="2">
    <source>
        <dbReference type="EMBL" id="KAA6397736.1"/>
    </source>
</evidence>
<protein>
    <submittedName>
        <fullName evidence="2">Uncharacterized protein</fullName>
    </submittedName>
</protein>
<feature type="compositionally biased region" description="Basic residues" evidence="1">
    <location>
        <begin position="151"/>
        <end position="163"/>
    </location>
</feature>
<reference evidence="2 3" key="1">
    <citation type="submission" date="2019-03" db="EMBL/GenBank/DDBJ databases">
        <title>Single cell metagenomics reveals metabolic interactions within the superorganism composed of flagellate Streblomastix strix and complex community of Bacteroidetes bacteria on its surface.</title>
        <authorList>
            <person name="Treitli S.C."/>
            <person name="Kolisko M."/>
            <person name="Husnik F."/>
            <person name="Keeling P."/>
            <person name="Hampl V."/>
        </authorList>
    </citation>
    <scope>NUCLEOTIDE SEQUENCE [LARGE SCALE GENOMIC DNA]</scope>
    <source>
        <strain evidence="2">ST1C</strain>
    </source>
</reference>
<evidence type="ECO:0000256" key="1">
    <source>
        <dbReference type="SAM" id="MobiDB-lite"/>
    </source>
</evidence>
<evidence type="ECO:0000313" key="3">
    <source>
        <dbReference type="Proteomes" id="UP000324800"/>
    </source>
</evidence>
<dbReference type="Proteomes" id="UP000324800">
    <property type="component" value="Unassembled WGS sequence"/>
</dbReference>
<proteinExistence type="predicted"/>
<sequence>MHYIKHQNFNFRRLSWKKTKVKYLRVKSAWPTTKPSKLWKNHENEDMDDALTYSAATCKVIFEIGDEIARQEMRIFKILKKKFMRIYRLSEDAERRLQVVREKRAISDKTKGVKDSIPSPGSFRKNTQNKIIGRNFFGCGEGSWAPQPQQFRRKRSSKWIHQQ</sequence>
<dbReference type="AlphaFoldDB" id="A0A5J4WT80"/>
<name>A0A5J4WT80_9EUKA</name>